<name>A0ABT7AW11_9CYAN</name>
<keyword evidence="2" id="KW-1133">Transmembrane helix</keyword>
<proteinExistence type="predicted"/>
<dbReference type="Pfam" id="PF00656">
    <property type="entry name" value="Peptidase_C14"/>
    <property type="match status" value="1"/>
</dbReference>
<evidence type="ECO:0000256" key="1">
    <source>
        <dbReference type="SAM" id="MobiDB-lite"/>
    </source>
</evidence>
<feature type="domain" description="Peptidase C14 caspase" evidence="3">
    <location>
        <begin position="5"/>
        <end position="229"/>
    </location>
</feature>
<dbReference type="EMBL" id="JAQOSP010000092">
    <property type="protein sequence ID" value="MDJ1170599.1"/>
    <property type="molecule type" value="Genomic_DNA"/>
</dbReference>
<protein>
    <submittedName>
        <fullName evidence="4">Caspase family protein</fullName>
    </submittedName>
</protein>
<feature type="transmembrane region" description="Helical" evidence="2">
    <location>
        <begin position="318"/>
        <end position="339"/>
    </location>
</feature>
<sequence length="619" mass="66421">MGKTRAIAIGINQYQHFQPLSYAQQDAQAFSDFWTYQAGLSLDQCLLLSEVSQPIQGESTYPDRPTIEGWIDKICRGNHPQFQLDAEDYLWLFFSGYGSSVEGQDYLMSIESDPNQVTTTGLSMAWLFNSLANLPTQNLLVVLDMNRPSSLQIGGLLGNQTANLARELEISTLLSCQPGQFSQETLELRQGLFTAALLEGLRSGQCSTLASLDHYLHRRLMELSDQHNRPNQQALMVVNPPGRVHRVILPIEEPKIEETLSQSSSAAEPLSVPSGSGGVPQPSPVAQKTSTDIRSKPMEPDKKPQSQDPKSNEEDAQFWRLLILAWGGIALILIGGVFLRNRNALTTVEGQPTPAVTEPMAGSPAPTAAPSPSEVVVIPAPAPEGASPAPVAPAPEAVPPAPAPQPVPQAPANVTPPAPQPQPANPPSLTEVTKVLGSQQASVYVKAIEEARKISADNPAYAEAQGKIELWSQAIMDIAMGRAAQGQFEGAIGAAQLVPPEVSAYAQAQSSIATWQQQAAQAQANQAVIQQASSKIRPNQASSYNQAIAEVKSIGVDQPRYSQAQQLANQWSSEILKIAYRRLASDGPAAAIAAAQLVPENTAAYAEAQRAIAIWQTRL</sequence>
<keyword evidence="2" id="KW-0812">Transmembrane</keyword>
<reference evidence="4 5" key="1">
    <citation type="submission" date="2023-01" db="EMBL/GenBank/DDBJ databases">
        <title>Novel diversity within Roseofilum (Cyanobacteria; Desertifilaceae) from marine benthic mats with descriptions of four novel species.</title>
        <authorList>
            <person name="Wang Y."/>
            <person name="Berthold D.E."/>
            <person name="Hu J."/>
            <person name="Lefler F.W."/>
            <person name="Laughinghouse H.D. IV."/>
        </authorList>
    </citation>
    <scope>NUCLEOTIDE SEQUENCE [LARGE SCALE GENOMIC DNA]</scope>
    <source>
        <strain evidence="4 5">BLCC-M154</strain>
    </source>
</reference>
<evidence type="ECO:0000256" key="2">
    <source>
        <dbReference type="SAM" id="Phobius"/>
    </source>
</evidence>
<evidence type="ECO:0000313" key="4">
    <source>
        <dbReference type="EMBL" id="MDJ1170599.1"/>
    </source>
</evidence>
<comment type="caution">
    <text evidence="4">The sequence shown here is derived from an EMBL/GenBank/DDBJ whole genome shotgun (WGS) entry which is preliminary data.</text>
</comment>
<feature type="compositionally biased region" description="Basic and acidic residues" evidence="1">
    <location>
        <begin position="291"/>
        <end position="312"/>
    </location>
</feature>
<dbReference type="RefSeq" id="WP_283754360.1">
    <property type="nucleotide sequence ID" value="NZ_JAQOSP010000092.1"/>
</dbReference>
<evidence type="ECO:0000313" key="5">
    <source>
        <dbReference type="Proteomes" id="UP001235303"/>
    </source>
</evidence>
<feature type="compositionally biased region" description="Low complexity" evidence="1">
    <location>
        <begin position="361"/>
        <end position="373"/>
    </location>
</feature>
<feature type="compositionally biased region" description="Pro residues" evidence="1">
    <location>
        <begin position="390"/>
        <end position="426"/>
    </location>
</feature>
<keyword evidence="2" id="KW-0472">Membrane</keyword>
<dbReference type="Proteomes" id="UP001235303">
    <property type="component" value="Unassembled WGS sequence"/>
</dbReference>
<feature type="region of interest" description="Disordered" evidence="1">
    <location>
        <begin position="258"/>
        <end position="312"/>
    </location>
</feature>
<evidence type="ECO:0000259" key="3">
    <source>
        <dbReference type="Pfam" id="PF00656"/>
    </source>
</evidence>
<organism evidence="4 5">
    <name type="scientific">Roseofilum acuticapitatum BLCC-M154</name>
    <dbReference type="NCBI Taxonomy" id="3022444"/>
    <lineage>
        <taxon>Bacteria</taxon>
        <taxon>Bacillati</taxon>
        <taxon>Cyanobacteriota</taxon>
        <taxon>Cyanophyceae</taxon>
        <taxon>Desertifilales</taxon>
        <taxon>Desertifilaceae</taxon>
        <taxon>Roseofilum</taxon>
        <taxon>Roseofilum acuticapitatum</taxon>
    </lineage>
</organism>
<keyword evidence="5" id="KW-1185">Reference proteome</keyword>
<accession>A0ABT7AW11</accession>
<dbReference type="InterPro" id="IPR011600">
    <property type="entry name" value="Pept_C14_caspase"/>
</dbReference>
<dbReference type="SUPFAM" id="SSF52129">
    <property type="entry name" value="Caspase-like"/>
    <property type="match status" value="1"/>
</dbReference>
<feature type="region of interest" description="Disordered" evidence="1">
    <location>
        <begin position="350"/>
        <end position="428"/>
    </location>
</feature>
<gene>
    <name evidence="4" type="ORF">PMG71_14300</name>
</gene>
<dbReference type="InterPro" id="IPR029030">
    <property type="entry name" value="Caspase-like_dom_sf"/>
</dbReference>
<dbReference type="Gene3D" id="3.40.50.1460">
    <property type="match status" value="1"/>
</dbReference>